<accession>A0A7W7KAP5</accession>
<reference evidence="2 3" key="1">
    <citation type="submission" date="2020-08" db="EMBL/GenBank/DDBJ databases">
        <title>Functional genomics of gut bacteria from endangered species of beetles.</title>
        <authorList>
            <person name="Carlos-Shanley C."/>
        </authorList>
    </citation>
    <scope>NUCLEOTIDE SEQUENCE [LARGE SCALE GENOMIC DNA]</scope>
    <source>
        <strain evidence="2 3">S00245</strain>
    </source>
</reference>
<sequence length="98" mass="10955">MTFGADWRWGADDGEAERIFAFSDEQLCRLNECSAVAPTFPGRLVDRPMTPQTNFRVGERGSPTRVGGTRMKLVRIDDAGRQARTWRGAGLAALRRRS</sequence>
<dbReference type="Proteomes" id="UP000555448">
    <property type="component" value="Unassembled WGS sequence"/>
</dbReference>
<gene>
    <name evidence="2" type="ORF">HNO88_002681</name>
</gene>
<evidence type="ECO:0000313" key="2">
    <source>
        <dbReference type="EMBL" id="MBB4859352.1"/>
    </source>
</evidence>
<name>A0A7W7KAP5_9SPHN</name>
<dbReference type="RefSeq" id="WP_376768772.1">
    <property type="nucleotide sequence ID" value="NZ_JACHLR010000011.1"/>
</dbReference>
<dbReference type="EMBL" id="JACHLR010000011">
    <property type="protein sequence ID" value="MBB4859352.1"/>
    <property type="molecule type" value="Genomic_DNA"/>
</dbReference>
<evidence type="ECO:0000313" key="3">
    <source>
        <dbReference type="Proteomes" id="UP000555448"/>
    </source>
</evidence>
<evidence type="ECO:0000256" key="1">
    <source>
        <dbReference type="SAM" id="MobiDB-lite"/>
    </source>
</evidence>
<keyword evidence="3" id="KW-1185">Reference proteome</keyword>
<protein>
    <submittedName>
        <fullName evidence="2">Uncharacterized protein</fullName>
    </submittedName>
</protein>
<organism evidence="2 3">
    <name type="scientific">Novosphingobium chloroacetimidivorans</name>
    <dbReference type="NCBI Taxonomy" id="1428314"/>
    <lineage>
        <taxon>Bacteria</taxon>
        <taxon>Pseudomonadati</taxon>
        <taxon>Pseudomonadota</taxon>
        <taxon>Alphaproteobacteria</taxon>
        <taxon>Sphingomonadales</taxon>
        <taxon>Sphingomonadaceae</taxon>
        <taxon>Novosphingobium</taxon>
    </lineage>
</organism>
<feature type="region of interest" description="Disordered" evidence="1">
    <location>
        <begin position="44"/>
        <end position="66"/>
    </location>
</feature>
<proteinExistence type="predicted"/>
<dbReference type="AlphaFoldDB" id="A0A7W7KAP5"/>
<comment type="caution">
    <text evidence="2">The sequence shown here is derived from an EMBL/GenBank/DDBJ whole genome shotgun (WGS) entry which is preliminary data.</text>
</comment>